<evidence type="ECO:0000313" key="2">
    <source>
        <dbReference type="EMBL" id="TMW80111.1"/>
    </source>
</evidence>
<name>A0A6N2AGA0_SOLCI</name>
<dbReference type="AlphaFoldDB" id="A0A6N2AGA0"/>
<gene>
    <name evidence="2" type="ORF">EJD97_023848</name>
</gene>
<protein>
    <submittedName>
        <fullName evidence="2">Uncharacterized protein</fullName>
    </submittedName>
</protein>
<feature type="compositionally biased region" description="Polar residues" evidence="1">
    <location>
        <begin position="23"/>
        <end position="40"/>
    </location>
</feature>
<sequence>MVGNPVDERFRPPDPEVGEEELNVQSKTNEMTDGASSSSSHLREEAIQVATIEAEMDEFRHNREIDRNLSSQGGDMQMADNLQQLVRGVSQRIGVENIQAIGMEKLSSMEAAREIESAKSSSMEAAQSISGVNRLDNSKQKSITGVSSQEMNLSSQQEQVNRGVRNFNPRHKAVMVDSQGIQPTGNRDVQKGIQSSQIQQRTDNSYKESEIYQQQQQIDSTNTRNTNSRTPAVQQIQNR</sequence>
<comment type="caution">
    <text evidence="2">The sequence shown here is derived from an EMBL/GenBank/DDBJ whole genome shotgun (WGS) entry which is preliminary data.</text>
</comment>
<accession>A0A6N2AGA0</accession>
<evidence type="ECO:0000256" key="1">
    <source>
        <dbReference type="SAM" id="MobiDB-lite"/>
    </source>
</evidence>
<feature type="compositionally biased region" description="Basic and acidic residues" evidence="1">
    <location>
        <begin position="1"/>
        <end position="14"/>
    </location>
</feature>
<reference evidence="2" key="1">
    <citation type="submission" date="2019-05" db="EMBL/GenBank/DDBJ databases">
        <title>The de novo reference genome and transcriptome assemblies of the wild tomato species Solanum chilense.</title>
        <authorList>
            <person name="Stam R."/>
            <person name="Nosenko T."/>
            <person name="Hoerger A.C."/>
            <person name="Stephan W."/>
            <person name="Seidel M.A."/>
            <person name="Kuhn J.M.M."/>
            <person name="Haberer G."/>
            <person name="Tellier A."/>
        </authorList>
    </citation>
    <scope>NUCLEOTIDE SEQUENCE</scope>
    <source>
        <tissue evidence="2">Mature leaves</tissue>
    </source>
</reference>
<feature type="region of interest" description="Disordered" evidence="1">
    <location>
        <begin position="175"/>
        <end position="239"/>
    </location>
</feature>
<dbReference type="EMBL" id="RXGB01078937">
    <property type="protein sequence ID" value="TMW80111.1"/>
    <property type="molecule type" value="Genomic_DNA"/>
</dbReference>
<proteinExistence type="predicted"/>
<feature type="region of interest" description="Disordered" evidence="1">
    <location>
        <begin position="1"/>
        <end position="45"/>
    </location>
</feature>
<feature type="compositionally biased region" description="Low complexity" evidence="1">
    <location>
        <begin position="220"/>
        <end position="230"/>
    </location>
</feature>
<feature type="compositionally biased region" description="Polar residues" evidence="1">
    <location>
        <begin position="179"/>
        <end position="203"/>
    </location>
</feature>
<feature type="region of interest" description="Disordered" evidence="1">
    <location>
        <begin position="129"/>
        <end position="160"/>
    </location>
</feature>
<feature type="compositionally biased region" description="Polar residues" evidence="1">
    <location>
        <begin position="140"/>
        <end position="160"/>
    </location>
</feature>
<organism evidence="2">
    <name type="scientific">Solanum chilense</name>
    <name type="common">Tomato</name>
    <name type="synonym">Lycopersicon chilense</name>
    <dbReference type="NCBI Taxonomy" id="4083"/>
    <lineage>
        <taxon>Eukaryota</taxon>
        <taxon>Viridiplantae</taxon>
        <taxon>Streptophyta</taxon>
        <taxon>Embryophyta</taxon>
        <taxon>Tracheophyta</taxon>
        <taxon>Spermatophyta</taxon>
        <taxon>Magnoliopsida</taxon>
        <taxon>eudicotyledons</taxon>
        <taxon>Gunneridae</taxon>
        <taxon>Pentapetalae</taxon>
        <taxon>asterids</taxon>
        <taxon>lamiids</taxon>
        <taxon>Solanales</taxon>
        <taxon>Solanaceae</taxon>
        <taxon>Solanoideae</taxon>
        <taxon>Solaneae</taxon>
        <taxon>Solanum</taxon>
        <taxon>Solanum subgen. Lycopersicon</taxon>
    </lineage>
</organism>